<dbReference type="EMBL" id="KI968739">
    <property type="protein sequence ID" value="EUN26478.1"/>
    <property type="molecule type" value="Genomic_DNA"/>
</dbReference>
<proteinExistence type="predicted"/>
<dbReference type="GeneID" id="26251836"/>
<accession>W7E7N6</accession>
<name>W7E7N6_BIPV3</name>
<feature type="region of interest" description="Disordered" evidence="1">
    <location>
        <begin position="120"/>
        <end position="170"/>
    </location>
</feature>
<keyword evidence="3" id="KW-1185">Reference proteome</keyword>
<dbReference type="AlphaFoldDB" id="W7E7N6"/>
<protein>
    <submittedName>
        <fullName evidence="2">Uncharacterized protein</fullName>
    </submittedName>
</protein>
<evidence type="ECO:0000313" key="3">
    <source>
        <dbReference type="Proteomes" id="UP000054337"/>
    </source>
</evidence>
<sequence>MHFIFSVGVVESVCSYGAHMGFFSGSKHPWQNGEIVVLHLYYCKDTEPRCGICSKATPSRSEENVPIVANRRVTGGCPLKPQGRVHQAWVVISWKLGLLQAVMCFQHQTTAVESCDLRRKREGRRVWSSGPQDRSADTALKDAQGEVPGGGKTAVHPQNGTTTAARGSAPTPTKKEIAIVFWAMKAGSEKPDSQPLERRTPPQGFCQRPLLQVLGPFAPPSTWADSQRYQVKIQVQAFANPFDLCPVGCGCDYAFVQSLGTLHDQH</sequence>
<dbReference type="HOGENOM" id="CLU_1045814_0_0_1"/>
<dbReference type="RefSeq" id="XP_014556006.1">
    <property type="nucleotide sequence ID" value="XM_014700520.1"/>
</dbReference>
<evidence type="ECO:0000313" key="2">
    <source>
        <dbReference type="EMBL" id="EUN26478.1"/>
    </source>
</evidence>
<feature type="compositionally biased region" description="Basic and acidic residues" evidence="1">
    <location>
        <begin position="134"/>
        <end position="144"/>
    </location>
</feature>
<dbReference type="OrthoDB" id="10363295at2759"/>
<dbReference type="Proteomes" id="UP000054337">
    <property type="component" value="Unassembled WGS sequence"/>
</dbReference>
<evidence type="ECO:0000256" key="1">
    <source>
        <dbReference type="SAM" id="MobiDB-lite"/>
    </source>
</evidence>
<reference evidence="2 3" key="1">
    <citation type="journal article" date="2013" name="PLoS Genet.">
        <title>Comparative genome structure, secondary metabolite, and effector coding capacity across Cochliobolus pathogens.</title>
        <authorList>
            <person name="Condon B.J."/>
            <person name="Leng Y."/>
            <person name="Wu D."/>
            <person name="Bushley K.E."/>
            <person name="Ohm R.A."/>
            <person name="Otillar R."/>
            <person name="Martin J."/>
            <person name="Schackwitz W."/>
            <person name="Grimwood J."/>
            <person name="MohdZainudin N."/>
            <person name="Xue C."/>
            <person name="Wang R."/>
            <person name="Manning V.A."/>
            <person name="Dhillon B."/>
            <person name="Tu Z.J."/>
            <person name="Steffenson B.J."/>
            <person name="Salamov A."/>
            <person name="Sun H."/>
            <person name="Lowry S."/>
            <person name="LaButti K."/>
            <person name="Han J."/>
            <person name="Copeland A."/>
            <person name="Lindquist E."/>
            <person name="Barry K."/>
            <person name="Schmutz J."/>
            <person name="Baker S.E."/>
            <person name="Ciuffetti L.M."/>
            <person name="Grigoriev I.V."/>
            <person name="Zhong S."/>
            <person name="Turgeon B.G."/>
        </authorList>
    </citation>
    <scope>NUCLEOTIDE SEQUENCE [LARGE SCALE GENOMIC DNA]</scope>
    <source>
        <strain evidence="2 3">FI3</strain>
    </source>
</reference>
<feature type="compositionally biased region" description="Polar residues" evidence="1">
    <location>
        <begin position="156"/>
        <end position="165"/>
    </location>
</feature>
<organism evidence="2 3">
    <name type="scientific">Bipolaris victoriae (strain FI3)</name>
    <name type="common">Victoria blight of oats agent</name>
    <name type="synonym">Cochliobolus victoriae</name>
    <dbReference type="NCBI Taxonomy" id="930091"/>
    <lineage>
        <taxon>Eukaryota</taxon>
        <taxon>Fungi</taxon>
        <taxon>Dikarya</taxon>
        <taxon>Ascomycota</taxon>
        <taxon>Pezizomycotina</taxon>
        <taxon>Dothideomycetes</taxon>
        <taxon>Pleosporomycetidae</taxon>
        <taxon>Pleosporales</taxon>
        <taxon>Pleosporineae</taxon>
        <taxon>Pleosporaceae</taxon>
        <taxon>Bipolaris</taxon>
    </lineage>
</organism>
<gene>
    <name evidence="2" type="ORF">COCVIDRAFT_16506</name>
</gene>